<dbReference type="Pfam" id="PF06772">
    <property type="entry name" value="LtrA"/>
    <property type="match status" value="1"/>
</dbReference>
<keyword evidence="1" id="KW-1133">Transmembrane helix</keyword>
<feature type="transmembrane region" description="Helical" evidence="1">
    <location>
        <begin position="173"/>
        <end position="191"/>
    </location>
</feature>
<feature type="transmembrane region" description="Helical" evidence="1">
    <location>
        <begin position="232"/>
        <end position="251"/>
    </location>
</feature>
<dbReference type="PANTHER" id="PTHR36840:SF1">
    <property type="entry name" value="BLL5714 PROTEIN"/>
    <property type="match status" value="1"/>
</dbReference>
<feature type="transmembrane region" description="Helical" evidence="1">
    <location>
        <begin position="303"/>
        <end position="324"/>
    </location>
</feature>
<name>A0AB34JV82_PRYPA</name>
<keyword evidence="1" id="KW-0472">Membrane</keyword>
<gene>
    <name evidence="2" type="ORF">AB1Y20_019829</name>
</gene>
<comment type="caution">
    <text evidence="2">The sequence shown here is derived from an EMBL/GenBank/DDBJ whole genome shotgun (WGS) entry which is preliminary data.</text>
</comment>
<keyword evidence="1" id="KW-0812">Transmembrane</keyword>
<feature type="transmembrane region" description="Helical" evidence="1">
    <location>
        <begin position="384"/>
        <end position="410"/>
    </location>
</feature>
<sequence>MAEELKEELLPTASREARRCWPCEASAWRIAAGSGLHVVPRLRLADFQHSATTKERFFDLMFMLVIGNLTKLPLTAAGLAQMCFYFSLLWNLWVGVAFFNTRFDTDDVIARCFAFLDMLGVIGMAAGVQLPIWSPSGFCRVVGFYALVRLGLVLKYVRVWLALPSTRQLSSGFIRGFSLGVLSWAAAIAIAPTPTALVWTFAAFGLAFDYGTPFALLRGMVAVHKIHMPQRFSGFVALMFIGVLFNFMQTLPTPTSAETMTRYLLHASVMVNFAFFYVLLYSKLTGPLVEHEFAASTMNKLRTYLYLYLHMPLKLTITLASAAVRHTLCELPTAANAECVDGVGRLLCLLCGAILLQLGALHLLEAERNTRRCAIRVACAVKLLVVAVFPLDGITALVIILAALGGQVIFDYFQWSAPPTTAGPIV</sequence>
<feature type="transmembrane region" description="Helical" evidence="1">
    <location>
        <begin position="344"/>
        <end position="364"/>
    </location>
</feature>
<protein>
    <submittedName>
        <fullName evidence="2">Uncharacterized protein</fullName>
    </submittedName>
</protein>
<organism evidence="2 3">
    <name type="scientific">Prymnesium parvum</name>
    <name type="common">Toxic golden alga</name>
    <dbReference type="NCBI Taxonomy" id="97485"/>
    <lineage>
        <taxon>Eukaryota</taxon>
        <taxon>Haptista</taxon>
        <taxon>Haptophyta</taxon>
        <taxon>Prymnesiophyceae</taxon>
        <taxon>Prymnesiales</taxon>
        <taxon>Prymnesiaceae</taxon>
        <taxon>Prymnesium</taxon>
    </lineage>
</organism>
<evidence type="ECO:0000313" key="3">
    <source>
        <dbReference type="Proteomes" id="UP001515480"/>
    </source>
</evidence>
<feature type="transmembrane region" description="Helical" evidence="1">
    <location>
        <begin position="142"/>
        <end position="161"/>
    </location>
</feature>
<evidence type="ECO:0000313" key="2">
    <source>
        <dbReference type="EMBL" id="KAL1524953.1"/>
    </source>
</evidence>
<evidence type="ECO:0000256" key="1">
    <source>
        <dbReference type="SAM" id="Phobius"/>
    </source>
</evidence>
<reference evidence="2 3" key="1">
    <citation type="journal article" date="2024" name="Science">
        <title>Giant polyketide synthase enzymes in the biosynthesis of giant marine polyether toxins.</title>
        <authorList>
            <person name="Fallon T.R."/>
            <person name="Shende V.V."/>
            <person name="Wierzbicki I.H."/>
            <person name="Pendleton A.L."/>
            <person name="Watervoot N.F."/>
            <person name="Auber R.P."/>
            <person name="Gonzalez D.J."/>
            <person name="Wisecaver J.H."/>
            <person name="Moore B.S."/>
        </authorList>
    </citation>
    <scope>NUCLEOTIDE SEQUENCE [LARGE SCALE GENOMIC DNA]</scope>
    <source>
        <strain evidence="2 3">12B1</strain>
    </source>
</reference>
<feature type="transmembrane region" description="Helical" evidence="1">
    <location>
        <begin position="263"/>
        <end position="282"/>
    </location>
</feature>
<feature type="transmembrane region" description="Helical" evidence="1">
    <location>
        <begin position="84"/>
        <end position="101"/>
    </location>
</feature>
<keyword evidence="3" id="KW-1185">Reference proteome</keyword>
<accession>A0AB34JV82</accession>
<dbReference type="PANTHER" id="PTHR36840">
    <property type="entry name" value="BLL5714 PROTEIN"/>
    <property type="match status" value="1"/>
</dbReference>
<feature type="transmembrane region" description="Helical" evidence="1">
    <location>
        <begin position="197"/>
        <end position="220"/>
    </location>
</feature>
<dbReference type="AlphaFoldDB" id="A0AB34JV82"/>
<dbReference type="InterPro" id="IPR010640">
    <property type="entry name" value="Low_temperature_requirement_A"/>
</dbReference>
<dbReference type="EMBL" id="JBGBPQ010000004">
    <property type="protein sequence ID" value="KAL1524953.1"/>
    <property type="molecule type" value="Genomic_DNA"/>
</dbReference>
<proteinExistence type="predicted"/>
<feature type="transmembrane region" description="Helical" evidence="1">
    <location>
        <begin position="108"/>
        <end position="130"/>
    </location>
</feature>
<dbReference type="Proteomes" id="UP001515480">
    <property type="component" value="Unassembled WGS sequence"/>
</dbReference>